<dbReference type="PRINTS" id="PR00377">
    <property type="entry name" value="IMPHPHTASES"/>
</dbReference>
<keyword evidence="10" id="KW-0368">Histidine biosynthesis</keyword>
<keyword evidence="7 14" id="KW-0479">Metal-binding</keyword>
<comment type="cofactor">
    <cofactor evidence="1 14">
        <name>Mg(2+)</name>
        <dbReference type="ChEBI" id="CHEBI:18420"/>
    </cofactor>
</comment>
<dbReference type="GO" id="GO:0000105">
    <property type="term" value="P:L-histidine biosynthetic process"/>
    <property type="evidence" value="ECO:0007669"/>
    <property type="project" value="UniProtKB-UniRule"/>
</dbReference>
<keyword evidence="6" id="KW-0028">Amino-acid biosynthesis</keyword>
<evidence type="ECO:0000256" key="6">
    <source>
        <dbReference type="ARBA" id="ARBA00022605"/>
    </source>
</evidence>
<dbReference type="InterPro" id="IPR000760">
    <property type="entry name" value="Inositol_monophosphatase-like"/>
</dbReference>
<evidence type="ECO:0000256" key="3">
    <source>
        <dbReference type="ARBA" id="ARBA00009759"/>
    </source>
</evidence>
<evidence type="ECO:0000256" key="13">
    <source>
        <dbReference type="NCBIfam" id="TIGR02067"/>
    </source>
</evidence>
<accession>A0A7I7RA96</accession>
<evidence type="ECO:0000256" key="8">
    <source>
        <dbReference type="ARBA" id="ARBA00022801"/>
    </source>
</evidence>
<comment type="caution">
    <text evidence="15">The sequence shown here is derived from an EMBL/GenBank/DDBJ whole genome shotgun (WGS) entry which is preliminary data.</text>
</comment>
<feature type="binding site" evidence="14">
    <location>
        <position position="219"/>
    </location>
    <ligand>
        <name>Mg(2+)</name>
        <dbReference type="ChEBI" id="CHEBI:18420"/>
        <label>1</label>
        <note>catalytic</note>
    </ligand>
</feature>
<sequence>MGIAAASINDDLTLALALADLADAMTMDRFGALDLRVDTKPDLTPVTDADRAVEVALRDALARDRPDDDVLGEEFGGSALFTGRQWVIDPIDGTKNFVRGVPVWATLIALLEDGVPRIGAISAPALGRRWWAGDGLGAFAAVGDAAPRRLAVSAVAELGAASMSFAGLKQWAQLGLRQRFLDLTDSVWRTRSYGDFWAYCLLAEGALDVVAEPTVSLWDLAALDVLVREAGGTFTDLSGTAGPHGGSAVASNSLLQAAVLDCLGLG</sequence>
<dbReference type="PROSITE" id="PS00629">
    <property type="entry name" value="IMP_1"/>
    <property type="match status" value="1"/>
</dbReference>
<dbReference type="InterPro" id="IPR011809">
    <property type="entry name" value="His_9_proposed"/>
</dbReference>
<dbReference type="EC" id="3.1.3.15" evidence="4 13"/>
<dbReference type="PANTHER" id="PTHR43200">
    <property type="entry name" value="PHOSPHATASE"/>
    <property type="match status" value="1"/>
</dbReference>
<evidence type="ECO:0000256" key="5">
    <source>
        <dbReference type="ARBA" id="ARBA00021697"/>
    </source>
</evidence>
<protein>
    <recommendedName>
        <fullName evidence="5 13">Histidinol-phosphatase</fullName>
        <ecNumber evidence="4 13">3.1.3.15</ecNumber>
    </recommendedName>
</protein>
<dbReference type="SUPFAM" id="SSF56655">
    <property type="entry name" value="Carbohydrate phosphatase"/>
    <property type="match status" value="1"/>
</dbReference>
<comment type="similarity">
    <text evidence="3">Belongs to the inositol monophosphatase superfamily.</text>
</comment>
<dbReference type="GO" id="GO:0046872">
    <property type="term" value="F:metal ion binding"/>
    <property type="evidence" value="ECO:0007669"/>
    <property type="project" value="UniProtKB-KW"/>
</dbReference>
<evidence type="ECO:0000256" key="12">
    <source>
        <dbReference type="ARBA" id="ARBA00053547"/>
    </source>
</evidence>
<dbReference type="NCBIfam" id="TIGR02067">
    <property type="entry name" value="his_9_HisN"/>
    <property type="match status" value="1"/>
</dbReference>
<evidence type="ECO:0000256" key="2">
    <source>
        <dbReference type="ARBA" id="ARBA00004970"/>
    </source>
</evidence>
<evidence type="ECO:0000256" key="11">
    <source>
        <dbReference type="ARBA" id="ARBA00049158"/>
    </source>
</evidence>
<dbReference type="EMBL" id="MVHZ01000001">
    <property type="protein sequence ID" value="ORB04490.1"/>
    <property type="molecule type" value="Genomic_DNA"/>
</dbReference>
<dbReference type="Gene3D" id="3.40.190.80">
    <property type="match status" value="1"/>
</dbReference>
<evidence type="ECO:0000313" key="15">
    <source>
        <dbReference type="EMBL" id="ORB04490.1"/>
    </source>
</evidence>
<evidence type="ECO:0000256" key="10">
    <source>
        <dbReference type="ARBA" id="ARBA00023102"/>
    </source>
</evidence>
<dbReference type="PANTHER" id="PTHR43200:SF6">
    <property type="entry name" value="3'(2'),5'-BISPHOSPHATE NUCLEOTIDASE"/>
    <property type="match status" value="1"/>
</dbReference>
<evidence type="ECO:0000256" key="1">
    <source>
        <dbReference type="ARBA" id="ARBA00001946"/>
    </source>
</evidence>
<dbReference type="Gene3D" id="3.30.540.10">
    <property type="entry name" value="Fructose-1,6-Bisphosphatase, subunit A, domain 1"/>
    <property type="match status" value="1"/>
</dbReference>
<dbReference type="FunFam" id="3.30.540.10:FF:000003">
    <property type="entry name" value="Inositol-1-monophosphatase"/>
    <property type="match status" value="1"/>
</dbReference>
<evidence type="ECO:0000256" key="14">
    <source>
        <dbReference type="PIRSR" id="PIRSR600760-2"/>
    </source>
</evidence>
<keyword evidence="9 14" id="KW-0460">Magnesium</keyword>
<feature type="binding site" evidence="14">
    <location>
        <position position="73"/>
    </location>
    <ligand>
        <name>Mg(2+)</name>
        <dbReference type="ChEBI" id="CHEBI:18420"/>
        <label>1</label>
        <note>catalytic</note>
    </ligand>
</feature>
<dbReference type="InterPro" id="IPR020583">
    <property type="entry name" value="Inositol_monoP_metal-BS"/>
</dbReference>
<evidence type="ECO:0000313" key="16">
    <source>
        <dbReference type="Proteomes" id="UP000192320"/>
    </source>
</evidence>
<dbReference type="Pfam" id="PF00459">
    <property type="entry name" value="Inositol_P"/>
    <property type="match status" value="1"/>
</dbReference>
<dbReference type="AlphaFoldDB" id="A0A7I7RA96"/>
<feature type="binding site" evidence="14">
    <location>
        <position position="89"/>
    </location>
    <ligand>
        <name>Mg(2+)</name>
        <dbReference type="ChEBI" id="CHEBI:18420"/>
        <label>1</label>
        <note>catalytic</note>
    </ligand>
</feature>
<name>A0A7I7RA96_9MYCO</name>
<evidence type="ECO:0000256" key="4">
    <source>
        <dbReference type="ARBA" id="ARBA00013085"/>
    </source>
</evidence>
<keyword evidence="16" id="KW-1185">Reference proteome</keyword>
<dbReference type="Proteomes" id="UP000192320">
    <property type="component" value="Unassembled WGS sequence"/>
</dbReference>
<comment type="catalytic activity">
    <reaction evidence="11">
        <text>L-histidinol phosphate + H2O = L-histidinol + phosphate</text>
        <dbReference type="Rhea" id="RHEA:14465"/>
        <dbReference type="ChEBI" id="CHEBI:15377"/>
        <dbReference type="ChEBI" id="CHEBI:43474"/>
        <dbReference type="ChEBI" id="CHEBI:57699"/>
        <dbReference type="ChEBI" id="CHEBI:57980"/>
        <dbReference type="EC" id="3.1.3.15"/>
    </reaction>
</comment>
<dbReference type="GO" id="GO:0004401">
    <property type="term" value="F:histidinol-phosphatase activity"/>
    <property type="evidence" value="ECO:0007669"/>
    <property type="project" value="UniProtKB-UniRule"/>
</dbReference>
<keyword evidence="8" id="KW-0378">Hydrolase</keyword>
<feature type="binding site" evidence="14">
    <location>
        <position position="91"/>
    </location>
    <ligand>
        <name>Mg(2+)</name>
        <dbReference type="ChEBI" id="CHEBI:18420"/>
        <label>1</label>
        <note>catalytic</note>
    </ligand>
</feature>
<evidence type="ECO:0000256" key="9">
    <source>
        <dbReference type="ARBA" id="ARBA00022842"/>
    </source>
</evidence>
<gene>
    <name evidence="15" type="ORF">BST33_00940</name>
</gene>
<feature type="binding site" evidence="14">
    <location>
        <position position="92"/>
    </location>
    <ligand>
        <name>Mg(2+)</name>
        <dbReference type="ChEBI" id="CHEBI:18420"/>
        <label>1</label>
        <note>catalytic</note>
    </ligand>
</feature>
<organism evidence="15 16">
    <name type="scientific">Mycolicibacter minnesotensis</name>
    <dbReference type="NCBI Taxonomy" id="1118379"/>
    <lineage>
        <taxon>Bacteria</taxon>
        <taxon>Bacillati</taxon>
        <taxon>Actinomycetota</taxon>
        <taxon>Actinomycetes</taxon>
        <taxon>Mycobacteriales</taxon>
        <taxon>Mycobacteriaceae</taxon>
        <taxon>Mycolicibacter</taxon>
    </lineage>
</organism>
<reference evidence="15 16" key="1">
    <citation type="submission" date="2017-02" db="EMBL/GenBank/DDBJ databases">
        <title>The new phylogeny of genus Mycobacterium.</title>
        <authorList>
            <person name="Tortoli E."/>
            <person name="Trovato A."/>
            <person name="Cirillo D.M."/>
        </authorList>
    </citation>
    <scope>NUCLEOTIDE SEQUENCE [LARGE SCALE GENOMIC DNA]</scope>
    <source>
        <strain evidence="15 16">DSM 45633</strain>
    </source>
</reference>
<dbReference type="OrthoDB" id="9772456at2"/>
<dbReference type="InterPro" id="IPR051090">
    <property type="entry name" value="Inositol_monoP_superfamily"/>
</dbReference>
<evidence type="ECO:0000256" key="7">
    <source>
        <dbReference type="ARBA" id="ARBA00022723"/>
    </source>
</evidence>
<comment type="function">
    <text evidence="12">Catalyzes the dephosphorylation of histidinol-phosphate to histidinol, the direct precursor of histidine.</text>
</comment>
<comment type="pathway">
    <text evidence="2">Amino-acid biosynthesis; L-histidine biosynthesis; L-histidine from 5-phospho-alpha-D-ribose 1-diphosphate: step 8/9.</text>
</comment>
<proteinExistence type="inferred from homology"/>